<dbReference type="OrthoDB" id="196847at2759"/>
<gene>
    <name evidence="1" type="ORF">H5410_026755</name>
</gene>
<organism evidence="1 2">
    <name type="scientific">Solanum commersonii</name>
    <name type="common">Commerson's wild potato</name>
    <name type="synonym">Commerson's nightshade</name>
    <dbReference type="NCBI Taxonomy" id="4109"/>
    <lineage>
        <taxon>Eukaryota</taxon>
        <taxon>Viridiplantae</taxon>
        <taxon>Streptophyta</taxon>
        <taxon>Embryophyta</taxon>
        <taxon>Tracheophyta</taxon>
        <taxon>Spermatophyta</taxon>
        <taxon>Magnoliopsida</taxon>
        <taxon>eudicotyledons</taxon>
        <taxon>Gunneridae</taxon>
        <taxon>Pentapetalae</taxon>
        <taxon>asterids</taxon>
        <taxon>lamiids</taxon>
        <taxon>Solanales</taxon>
        <taxon>Solanaceae</taxon>
        <taxon>Solanoideae</taxon>
        <taxon>Solaneae</taxon>
        <taxon>Solanum</taxon>
    </lineage>
</organism>
<dbReference type="PANTHER" id="PTHR42853:SF1">
    <property type="entry name" value="ACETYL-COA CARBOXYTRANSFERASE"/>
    <property type="match status" value="1"/>
</dbReference>
<keyword evidence="2" id="KW-1185">Reference proteome</keyword>
<dbReference type="EMBL" id="JACXVP010000005">
    <property type="protein sequence ID" value="KAG5605263.1"/>
    <property type="molecule type" value="Genomic_DNA"/>
</dbReference>
<evidence type="ECO:0000313" key="2">
    <source>
        <dbReference type="Proteomes" id="UP000824120"/>
    </source>
</evidence>
<accession>A0A9J5YZZ0</accession>
<reference evidence="1 2" key="1">
    <citation type="submission" date="2020-09" db="EMBL/GenBank/DDBJ databases">
        <title>De no assembly of potato wild relative species, Solanum commersonii.</title>
        <authorList>
            <person name="Cho K."/>
        </authorList>
    </citation>
    <scope>NUCLEOTIDE SEQUENCE [LARGE SCALE GENOMIC DNA]</scope>
    <source>
        <strain evidence="1">LZ3.2</strain>
        <tissue evidence="1">Leaf</tissue>
    </source>
</reference>
<dbReference type="InterPro" id="IPR001095">
    <property type="entry name" value="Acetyl_CoA_COase_a_su"/>
</dbReference>
<dbReference type="PANTHER" id="PTHR42853">
    <property type="entry name" value="ACETYL-COENZYME A CARBOXYLASE CARBOXYL TRANSFERASE SUBUNIT ALPHA"/>
    <property type="match status" value="1"/>
</dbReference>
<dbReference type="GO" id="GO:0006633">
    <property type="term" value="P:fatty acid biosynthetic process"/>
    <property type="evidence" value="ECO:0007669"/>
    <property type="project" value="InterPro"/>
</dbReference>
<evidence type="ECO:0000313" key="1">
    <source>
        <dbReference type="EMBL" id="KAG5605263.1"/>
    </source>
</evidence>
<sequence>MKGGTAKDIFIIMLSCKGKIWIELHGDRAGNDDPAMVSDIGSIEGRSYLFIGHQLCNDNPL</sequence>
<dbReference type="GO" id="GO:0016743">
    <property type="term" value="F:carboxyl- or carbamoyltransferase activity"/>
    <property type="evidence" value="ECO:0007669"/>
    <property type="project" value="InterPro"/>
</dbReference>
<dbReference type="GO" id="GO:0009317">
    <property type="term" value="C:acetyl-CoA carboxylase complex"/>
    <property type="evidence" value="ECO:0007669"/>
    <property type="project" value="InterPro"/>
</dbReference>
<dbReference type="Pfam" id="PF03255">
    <property type="entry name" value="ACCA"/>
    <property type="match status" value="1"/>
</dbReference>
<dbReference type="Proteomes" id="UP000824120">
    <property type="component" value="Chromosome 5"/>
</dbReference>
<dbReference type="AlphaFoldDB" id="A0A9J5YZZ0"/>
<protein>
    <submittedName>
        <fullName evidence="1">Uncharacterized protein</fullName>
    </submittedName>
</protein>
<proteinExistence type="predicted"/>
<dbReference type="GO" id="GO:0003989">
    <property type="term" value="F:acetyl-CoA carboxylase activity"/>
    <property type="evidence" value="ECO:0007669"/>
    <property type="project" value="InterPro"/>
</dbReference>
<name>A0A9J5YZZ0_SOLCO</name>
<comment type="caution">
    <text evidence="1">The sequence shown here is derived from an EMBL/GenBank/DDBJ whole genome shotgun (WGS) entry which is preliminary data.</text>
</comment>